<dbReference type="HOGENOM" id="CLU_119287_0_0_4"/>
<dbReference type="STRING" id="62928.azo0329"/>
<reference evidence="2 3" key="1">
    <citation type="journal article" date="2006" name="Nat. Biotechnol.">
        <title>Complete genome of the mutualistic, N2-fixing grass endophyte Azoarcus sp. strain BH72.</title>
        <authorList>
            <person name="Krause A."/>
            <person name="Ramakumar A."/>
            <person name="Bartels D."/>
            <person name="Battistoni F."/>
            <person name="Bekel T."/>
            <person name="Boch J."/>
            <person name="Boehm M."/>
            <person name="Friedrich F."/>
            <person name="Hurek T."/>
            <person name="Krause L."/>
            <person name="Linke B."/>
            <person name="McHardy A.C."/>
            <person name="Sarkar A."/>
            <person name="Schneiker S."/>
            <person name="Syed A.A."/>
            <person name="Thauer R."/>
            <person name="Vorhoelter F.-J."/>
            <person name="Weidner S."/>
            <person name="Puehler A."/>
            <person name="Reinhold-Hurek B."/>
            <person name="Kaiser O."/>
            <person name="Goesmann A."/>
        </authorList>
    </citation>
    <scope>NUCLEOTIDE SEQUENCE [LARGE SCALE GENOMIC DNA]</scope>
    <source>
        <strain evidence="2 3">BH72</strain>
    </source>
</reference>
<dbReference type="InterPro" id="IPR021708">
    <property type="entry name" value="DUF3291"/>
</dbReference>
<keyword evidence="3" id="KW-1185">Reference proteome</keyword>
<dbReference type="KEGG" id="azo:azo0329"/>
<dbReference type="InterPro" id="IPR011008">
    <property type="entry name" value="Dimeric_a/b-barrel"/>
</dbReference>
<protein>
    <recommendedName>
        <fullName evidence="1">DUF3291 domain-containing protein</fullName>
    </recommendedName>
</protein>
<evidence type="ECO:0000313" key="3">
    <source>
        <dbReference type="Proteomes" id="UP000002588"/>
    </source>
</evidence>
<dbReference type="Pfam" id="PF11695">
    <property type="entry name" value="DUF3291"/>
    <property type="match status" value="1"/>
</dbReference>
<dbReference type="SUPFAM" id="SSF54909">
    <property type="entry name" value="Dimeric alpha+beta barrel"/>
    <property type="match status" value="1"/>
</dbReference>
<sequence>MQLAELNVARLLAPIDSPQLAGFVNQLDEINALAEASPGFVWRFDGDARLGTTSVPDDPLLLINLSVWQDVDALFAFTYQSLHKRPLGGRRDWFERPTEAHLVMWWVEDGHRPGVDEALARLALLRRDGPGPRAFDFRCRFAADGRECAAKPGTVTA</sequence>
<gene>
    <name evidence="2" type="ordered locus">azo0329</name>
</gene>
<dbReference type="RefSeq" id="WP_011764064.1">
    <property type="nucleotide sequence ID" value="NC_008702.1"/>
</dbReference>
<dbReference type="EMBL" id="AM406670">
    <property type="protein sequence ID" value="CAL92946.1"/>
    <property type="molecule type" value="Genomic_DNA"/>
</dbReference>
<dbReference type="eggNOG" id="COG2329">
    <property type="taxonomic scope" value="Bacteria"/>
</dbReference>
<dbReference type="AlphaFoldDB" id="A1K291"/>
<feature type="domain" description="DUF3291" evidence="1">
    <location>
        <begin position="3"/>
        <end position="139"/>
    </location>
</feature>
<dbReference type="Proteomes" id="UP000002588">
    <property type="component" value="Chromosome"/>
</dbReference>
<proteinExistence type="predicted"/>
<accession>A1K291</accession>
<organism evidence="2 3">
    <name type="scientific">Azoarcus sp. (strain BH72)</name>
    <dbReference type="NCBI Taxonomy" id="418699"/>
    <lineage>
        <taxon>Bacteria</taxon>
        <taxon>Pseudomonadati</taxon>
        <taxon>Pseudomonadota</taxon>
        <taxon>Betaproteobacteria</taxon>
        <taxon>Rhodocyclales</taxon>
        <taxon>Zoogloeaceae</taxon>
        <taxon>Azoarcus</taxon>
    </lineage>
</organism>
<name>A1K291_AZOSB</name>
<evidence type="ECO:0000259" key="1">
    <source>
        <dbReference type="Pfam" id="PF11695"/>
    </source>
</evidence>
<evidence type="ECO:0000313" key="2">
    <source>
        <dbReference type="EMBL" id="CAL92946.1"/>
    </source>
</evidence>